<feature type="domain" description="Glycosyltransferase 2-like" evidence="1">
    <location>
        <begin position="7"/>
        <end position="127"/>
    </location>
</feature>
<evidence type="ECO:0000259" key="1">
    <source>
        <dbReference type="Pfam" id="PF00535"/>
    </source>
</evidence>
<keyword evidence="2" id="KW-0328">Glycosyltransferase</keyword>
<evidence type="ECO:0000313" key="2">
    <source>
        <dbReference type="EMBL" id="MEL4304536.1"/>
    </source>
</evidence>
<name>A0ABU9KQ85_9EURY</name>
<dbReference type="InterPro" id="IPR029044">
    <property type="entry name" value="Nucleotide-diphossugar_trans"/>
</dbReference>
<dbReference type="GO" id="GO:0016757">
    <property type="term" value="F:glycosyltransferase activity"/>
    <property type="evidence" value="ECO:0007669"/>
    <property type="project" value="UniProtKB-KW"/>
</dbReference>
<dbReference type="EMBL" id="JBCAUS010000002">
    <property type="protein sequence ID" value="MEL4304536.1"/>
    <property type="molecule type" value="Genomic_DNA"/>
</dbReference>
<dbReference type="Gene3D" id="3.90.550.10">
    <property type="entry name" value="Spore Coat Polysaccharide Biosynthesis Protein SpsA, Chain A"/>
    <property type="match status" value="1"/>
</dbReference>
<dbReference type="Pfam" id="PF00535">
    <property type="entry name" value="Glycos_transf_2"/>
    <property type="match status" value="1"/>
</dbReference>
<proteinExistence type="predicted"/>
<dbReference type="InterPro" id="IPR001173">
    <property type="entry name" value="Glyco_trans_2-like"/>
</dbReference>
<organism evidence="2 3">
    <name type="scientific">Methanococcoides cohabitans</name>
    <dbReference type="NCBI Taxonomy" id="3136559"/>
    <lineage>
        <taxon>Archaea</taxon>
        <taxon>Methanobacteriati</taxon>
        <taxon>Methanobacteriota</taxon>
        <taxon>Stenosarchaea group</taxon>
        <taxon>Methanomicrobia</taxon>
        <taxon>Methanosarcinales</taxon>
        <taxon>Methanosarcinaceae</taxon>
        <taxon>Methanococcoides</taxon>
    </lineage>
</organism>
<dbReference type="PANTHER" id="PTHR22916">
    <property type="entry name" value="GLYCOSYLTRANSFERASE"/>
    <property type="match status" value="1"/>
</dbReference>
<dbReference type="Proteomes" id="UP001396646">
    <property type="component" value="Unassembled WGS sequence"/>
</dbReference>
<comment type="caution">
    <text evidence="2">The sequence shown here is derived from an EMBL/GenBank/DDBJ whole genome shotgun (WGS) entry which is preliminary data.</text>
</comment>
<keyword evidence="2" id="KW-0808">Transferase</keyword>
<keyword evidence="3" id="KW-1185">Reference proteome</keyword>
<dbReference type="EC" id="2.4.-.-" evidence="2"/>
<sequence>MKNRLVSVIIPTKNSAKTMDLCLKSIVKQSYSNIEIVVVDGYSDDITPDITEKYNANYIACDSERCTARNLGAEQSKGDFLCFIDSDMELERSVIEECITKMRDNDISSVIIPEISVGEGFWTNCKALERSCYIGDDTIEAARFFRREVFDEIHGYDENLISGEDWDLSQRAKATGGKCVRISSLIRHHEGKLSLLKTMKKKFYYSHFIKNYMIKNPQMAKKQLTFIRPAYIRNWKRLIRHPILTVGFMFMKTCEFAAAGVGIVLVRINDE</sequence>
<protein>
    <submittedName>
        <fullName evidence="2">Glycosyltransferase</fullName>
        <ecNumber evidence="2">2.4.-.-</ecNumber>
    </submittedName>
</protein>
<accession>A0ABU9KQ85</accession>
<evidence type="ECO:0000313" key="3">
    <source>
        <dbReference type="Proteomes" id="UP001396646"/>
    </source>
</evidence>
<dbReference type="SUPFAM" id="SSF53448">
    <property type="entry name" value="Nucleotide-diphospho-sugar transferases"/>
    <property type="match status" value="1"/>
</dbReference>
<dbReference type="PANTHER" id="PTHR22916:SF66">
    <property type="entry name" value="BETA-1,3-GALACTOSYLTRANSFERASE-RELATED"/>
    <property type="match status" value="1"/>
</dbReference>
<reference evidence="2 3" key="1">
    <citation type="submission" date="2024-04" db="EMBL/GenBank/DDBJ databases">
        <title>Methanococcoides sp. LMO-2.</title>
        <authorList>
            <person name="Liang L."/>
        </authorList>
    </citation>
    <scope>NUCLEOTIDE SEQUENCE [LARGE SCALE GENOMIC DNA]</scope>
    <source>
        <strain evidence="2 3">LMO-2</strain>
    </source>
</reference>
<dbReference type="RefSeq" id="WP_342126258.1">
    <property type="nucleotide sequence ID" value="NZ_JBCAUS010000002.1"/>
</dbReference>
<gene>
    <name evidence="2" type="ORF">WOA13_01610</name>
</gene>